<dbReference type="Gene3D" id="1.20.1260.20">
    <property type="entry name" value="PPE superfamily"/>
    <property type="match status" value="1"/>
</dbReference>
<gene>
    <name evidence="2" type="ORF">HDA37_003890</name>
</gene>
<evidence type="ECO:0000256" key="1">
    <source>
        <dbReference type="SAM" id="MobiDB-lite"/>
    </source>
</evidence>
<proteinExistence type="predicted"/>
<dbReference type="EMBL" id="JACCCZ010000001">
    <property type="protein sequence ID" value="NYG03605.1"/>
    <property type="molecule type" value="Genomic_DNA"/>
</dbReference>
<feature type="compositionally biased region" description="Low complexity" evidence="1">
    <location>
        <begin position="122"/>
        <end position="138"/>
    </location>
</feature>
<evidence type="ECO:0000313" key="2">
    <source>
        <dbReference type="EMBL" id="NYG03605.1"/>
    </source>
</evidence>
<organism evidence="2 3">
    <name type="scientific">Pseudonocardia alni</name>
    <name type="common">Amycolata alni</name>
    <dbReference type="NCBI Taxonomy" id="33907"/>
    <lineage>
        <taxon>Bacteria</taxon>
        <taxon>Bacillati</taxon>
        <taxon>Actinomycetota</taxon>
        <taxon>Actinomycetes</taxon>
        <taxon>Pseudonocardiales</taxon>
        <taxon>Pseudonocardiaceae</taxon>
        <taxon>Pseudonocardia</taxon>
    </lineage>
</organism>
<dbReference type="GeneID" id="98053593"/>
<dbReference type="Proteomes" id="UP000549695">
    <property type="component" value="Unassembled WGS sequence"/>
</dbReference>
<reference evidence="2 3" key="1">
    <citation type="submission" date="2020-07" db="EMBL/GenBank/DDBJ databases">
        <title>Sequencing the genomes of 1000 actinobacteria strains.</title>
        <authorList>
            <person name="Klenk H.-P."/>
        </authorList>
    </citation>
    <scope>NUCLEOTIDE SEQUENCE [LARGE SCALE GENOMIC DNA]</scope>
    <source>
        <strain evidence="2 3">DSM 44749</strain>
    </source>
</reference>
<comment type="caution">
    <text evidence="2">The sequence shown here is derived from an EMBL/GenBank/DDBJ whole genome shotgun (WGS) entry which is preliminary data.</text>
</comment>
<protein>
    <submittedName>
        <fullName evidence="2">Uncharacterized protein</fullName>
    </submittedName>
</protein>
<sequence>MLIDGTDAGVADQARALRALVGRLDDTAGLLAGIRDAVADAWDDPAGHAVTARLDLVARELHRLADEAARDAARAEDTAPADTARHGPPAHHDPAMPGRPSRSGATESEAAGPVPADVPGMRLPGLTGTRVTGRRGPVAPSFADQPER</sequence>
<evidence type="ECO:0000313" key="3">
    <source>
        <dbReference type="Proteomes" id="UP000549695"/>
    </source>
</evidence>
<accession>A0A852WBC1</accession>
<feature type="compositionally biased region" description="Basic and acidic residues" evidence="1">
    <location>
        <begin position="68"/>
        <end position="77"/>
    </location>
</feature>
<feature type="region of interest" description="Disordered" evidence="1">
    <location>
        <begin position="68"/>
        <end position="148"/>
    </location>
</feature>
<dbReference type="AlphaFoldDB" id="A0A852WBC1"/>
<dbReference type="InterPro" id="IPR038332">
    <property type="entry name" value="PPE_sf"/>
</dbReference>
<name>A0A852WBC1_PSEA5</name>
<dbReference type="RefSeq" id="WP_179761829.1">
    <property type="nucleotide sequence ID" value="NZ_BAAAJZ010000003.1"/>
</dbReference>
<keyword evidence="3" id="KW-1185">Reference proteome</keyword>